<dbReference type="EMBL" id="CM008048">
    <property type="protein sequence ID" value="PVH61527.1"/>
    <property type="molecule type" value="Genomic_DNA"/>
</dbReference>
<name>A0A2T8KH71_9POAL</name>
<dbReference type="InterPro" id="IPR045894">
    <property type="entry name" value="At5g08430-like"/>
</dbReference>
<organism evidence="2">
    <name type="scientific">Panicum hallii</name>
    <dbReference type="NCBI Taxonomy" id="206008"/>
    <lineage>
        <taxon>Eukaryota</taxon>
        <taxon>Viridiplantae</taxon>
        <taxon>Streptophyta</taxon>
        <taxon>Embryophyta</taxon>
        <taxon>Tracheophyta</taxon>
        <taxon>Spermatophyta</taxon>
        <taxon>Magnoliopsida</taxon>
        <taxon>Liliopsida</taxon>
        <taxon>Poales</taxon>
        <taxon>Poaceae</taxon>
        <taxon>PACMAD clade</taxon>
        <taxon>Panicoideae</taxon>
        <taxon>Panicodae</taxon>
        <taxon>Paniceae</taxon>
        <taxon>Panicinae</taxon>
        <taxon>Panicum</taxon>
        <taxon>Panicum sect. Panicum</taxon>
    </lineage>
</organism>
<dbReference type="PANTHER" id="PTHR46851:SF11">
    <property type="entry name" value="GYF DOMAIN-CONTAINING PROTEIN"/>
    <property type="match status" value="1"/>
</dbReference>
<feature type="domain" description="GYF" evidence="1">
    <location>
        <begin position="10"/>
        <end position="62"/>
    </location>
</feature>
<proteinExistence type="predicted"/>
<dbReference type="InterPro" id="IPR003169">
    <property type="entry name" value="GYF"/>
</dbReference>
<dbReference type="SMART" id="SM00444">
    <property type="entry name" value="GYF"/>
    <property type="match status" value="1"/>
</dbReference>
<accession>A0A2T8KH71</accession>
<dbReference type="PANTHER" id="PTHR46851">
    <property type="entry name" value="OS01G0884500 PROTEIN"/>
    <property type="match status" value="1"/>
</dbReference>
<reference evidence="2" key="1">
    <citation type="submission" date="2018-04" db="EMBL/GenBank/DDBJ databases">
        <title>WGS assembly of Panicum hallii.</title>
        <authorList>
            <person name="Lovell J."/>
            <person name="Jenkins J."/>
            <person name="Lowry D."/>
            <person name="Mamidi S."/>
            <person name="Sreedasyam A."/>
            <person name="Weng X."/>
            <person name="Barry K."/>
            <person name="Bonette J."/>
            <person name="Campitelli B."/>
            <person name="Daum C."/>
            <person name="Gordon S."/>
            <person name="Gould B."/>
            <person name="Lipzen A."/>
            <person name="Macqueen A."/>
            <person name="Palacio-Mejia J."/>
            <person name="Plott C."/>
            <person name="Shakirov E."/>
            <person name="Shu S."/>
            <person name="Yoshinaga Y."/>
            <person name="Zane M."/>
            <person name="Rokhsar D."/>
            <person name="Grimwood J."/>
            <person name="Schmutz J."/>
            <person name="Juenger T."/>
        </authorList>
    </citation>
    <scope>NUCLEOTIDE SEQUENCE [LARGE SCALE GENOMIC DNA]</scope>
    <source>
        <strain evidence="2">FIL2</strain>
    </source>
</reference>
<dbReference type="Proteomes" id="UP000243499">
    <property type="component" value="Chromosome 3"/>
</dbReference>
<dbReference type="Pfam" id="PF02213">
    <property type="entry name" value="GYF"/>
    <property type="match status" value="1"/>
</dbReference>
<evidence type="ECO:0000259" key="1">
    <source>
        <dbReference type="PROSITE" id="PS50829"/>
    </source>
</evidence>
<gene>
    <name evidence="2" type="ORF">PAHAL_3G054800</name>
</gene>
<dbReference type="AlphaFoldDB" id="A0A2T8KH71"/>
<sequence>MRCHPPPPPTPLWNYVDPQGNTRGPFPLTWLFRWSGFFDKDFKVWRAAETAEQTILLTDALFMYL</sequence>
<dbReference type="SUPFAM" id="SSF55277">
    <property type="entry name" value="GYF domain"/>
    <property type="match status" value="1"/>
</dbReference>
<dbReference type="Gramene" id="PVH61527">
    <property type="protein sequence ID" value="PVH61527"/>
    <property type="gene ID" value="PAHAL_3G054800"/>
</dbReference>
<protein>
    <recommendedName>
        <fullName evidence="1">GYF domain-containing protein</fullName>
    </recommendedName>
</protein>
<dbReference type="PROSITE" id="PS50829">
    <property type="entry name" value="GYF"/>
    <property type="match status" value="1"/>
</dbReference>
<evidence type="ECO:0000313" key="2">
    <source>
        <dbReference type="EMBL" id="PVH61527.1"/>
    </source>
</evidence>
<dbReference type="Gene3D" id="3.30.1490.40">
    <property type="match status" value="1"/>
</dbReference>
<dbReference type="InterPro" id="IPR035445">
    <property type="entry name" value="GYF-like_dom_sf"/>
</dbReference>